<feature type="coiled-coil region" evidence="7">
    <location>
        <begin position="318"/>
        <end position="345"/>
    </location>
</feature>
<dbReference type="SMART" id="SM00353">
    <property type="entry name" value="HLH"/>
    <property type="match status" value="1"/>
</dbReference>
<dbReference type="GO" id="GO:0000978">
    <property type="term" value="F:RNA polymerase II cis-regulatory region sequence-specific DNA binding"/>
    <property type="evidence" value="ECO:0007669"/>
    <property type="project" value="TreeGrafter"/>
</dbReference>
<organism evidence="10 11">
    <name type="scientific">Leersia perrieri</name>
    <dbReference type="NCBI Taxonomy" id="77586"/>
    <lineage>
        <taxon>Eukaryota</taxon>
        <taxon>Viridiplantae</taxon>
        <taxon>Streptophyta</taxon>
        <taxon>Embryophyta</taxon>
        <taxon>Tracheophyta</taxon>
        <taxon>Spermatophyta</taxon>
        <taxon>Magnoliopsida</taxon>
        <taxon>Liliopsida</taxon>
        <taxon>Poales</taxon>
        <taxon>Poaceae</taxon>
        <taxon>BOP clade</taxon>
        <taxon>Oryzoideae</taxon>
        <taxon>Oryzeae</taxon>
        <taxon>Oryzinae</taxon>
        <taxon>Leersia</taxon>
    </lineage>
</organism>
<evidence type="ECO:0000256" key="2">
    <source>
        <dbReference type="ARBA" id="ARBA00005510"/>
    </source>
</evidence>
<evidence type="ECO:0000259" key="9">
    <source>
        <dbReference type="PROSITE" id="PS50888"/>
    </source>
</evidence>
<sequence>MNPGPSRPQRQGVGEMPSRYGGGASEQGGGGAGRAFFADAPPVVERGATARTFFPVPGGGGEQQQQQPAAAERAMRHYGGGGGSAEISLGHGHGHGQHHFHQFGVEAKDGQSLMARHNSSPPGFFSSPVMDNGFSSSTRGGLGEVRHATMSSNNKKMKSPLNFGRQGSLSHISEDGIPDLIDNVHGAQGRHEENISTDHVVRSFSGGFSIGSWEDSNSNIVFSTSTGKSGVHNEDDIIVTLSNYESQLVAPREMAGVEKYLQMQHDQVPFRVRAKRGCATHPRSIAERERRTRISEKLRKLQALVPNMDKQTSTSDMLDLAVEHIKGLQNQLKTLKEDKEKCTCSCKQASRK</sequence>
<keyword evidence="3" id="KW-0805">Transcription regulation</keyword>
<feature type="domain" description="BHLH" evidence="9">
    <location>
        <begin position="278"/>
        <end position="328"/>
    </location>
</feature>
<keyword evidence="5" id="KW-0804">Transcription</keyword>
<comment type="subcellular location">
    <subcellularLocation>
        <location evidence="1">Nucleus</location>
    </subcellularLocation>
</comment>
<comment type="similarity">
    <text evidence="2">Belongs to the bHLH protein family.</text>
</comment>
<dbReference type="Pfam" id="PF00010">
    <property type="entry name" value="HLH"/>
    <property type="match status" value="1"/>
</dbReference>
<keyword evidence="6" id="KW-0539">Nucleus</keyword>
<evidence type="ECO:0000256" key="3">
    <source>
        <dbReference type="ARBA" id="ARBA00023015"/>
    </source>
</evidence>
<feature type="compositionally biased region" description="Gly residues" evidence="8">
    <location>
        <begin position="20"/>
        <end position="33"/>
    </location>
</feature>
<dbReference type="Gene3D" id="4.10.280.10">
    <property type="entry name" value="Helix-loop-helix DNA-binding domain"/>
    <property type="match status" value="1"/>
</dbReference>
<evidence type="ECO:0000256" key="1">
    <source>
        <dbReference type="ARBA" id="ARBA00004123"/>
    </source>
</evidence>
<evidence type="ECO:0000256" key="5">
    <source>
        <dbReference type="ARBA" id="ARBA00023163"/>
    </source>
</evidence>
<dbReference type="SUPFAM" id="SSF47459">
    <property type="entry name" value="HLH, helix-loop-helix DNA-binding domain"/>
    <property type="match status" value="1"/>
</dbReference>
<evidence type="ECO:0000313" key="11">
    <source>
        <dbReference type="Proteomes" id="UP000032180"/>
    </source>
</evidence>
<dbReference type="InterPro" id="IPR036638">
    <property type="entry name" value="HLH_DNA-bd_sf"/>
</dbReference>
<dbReference type="HOGENOM" id="CLU_042981_2_0_1"/>
<dbReference type="GO" id="GO:0046983">
    <property type="term" value="F:protein dimerization activity"/>
    <property type="evidence" value="ECO:0007669"/>
    <property type="project" value="InterPro"/>
</dbReference>
<proteinExistence type="inferred from homology"/>
<reference evidence="10" key="3">
    <citation type="submission" date="2015-04" db="UniProtKB">
        <authorList>
            <consortium name="EnsemblPlants"/>
        </authorList>
    </citation>
    <scope>IDENTIFICATION</scope>
</reference>
<dbReference type="PANTHER" id="PTHR16223:SF177">
    <property type="entry name" value="TRANSCRIPTION FACTOR BHLH129"/>
    <property type="match status" value="1"/>
</dbReference>
<dbReference type="EnsemblPlants" id="LPERR04G13560.4">
    <property type="protein sequence ID" value="LPERR04G13560.4"/>
    <property type="gene ID" value="LPERR04G13560"/>
</dbReference>
<dbReference type="FunFam" id="4.10.280.10:FF:000021">
    <property type="entry name" value="Transcription factor bHLH130 family"/>
    <property type="match status" value="1"/>
</dbReference>
<reference evidence="11" key="2">
    <citation type="submission" date="2013-12" db="EMBL/GenBank/DDBJ databases">
        <authorList>
            <person name="Yu Y."/>
            <person name="Lee S."/>
            <person name="de Baynast K."/>
            <person name="Wissotski M."/>
            <person name="Liu L."/>
            <person name="Talag J."/>
            <person name="Goicoechea J."/>
            <person name="Angelova A."/>
            <person name="Jetty R."/>
            <person name="Kudrna D."/>
            <person name="Golser W."/>
            <person name="Rivera L."/>
            <person name="Zhang J."/>
            <person name="Wing R."/>
        </authorList>
    </citation>
    <scope>NUCLEOTIDE SEQUENCE</scope>
</reference>
<feature type="region of interest" description="Disordered" evidence="8">
    <location>
        <begin position="1"/>
        <end position="38"/>
    </location>
</feature>
<dbReference type="PANTHER" id="PTHR16223">
    <property type="entry name" value="TRANSCRIPTION FACTOR BHLH83-RELATED"/>
    <property type="match status" value="1"/>
</dbReference>
<dbReference type="InterPro" id="IPR045843">
    <property type="entry name" value="IND-like"/>
</dbReference>
<dbReference type="GO" id="GO:0000981">
    <property type="term" value="F:DNA-binding transcription factor activity, RNA polymerase II-specific"/>
    <property type="evidence" value="ECO:0007669"/>
    <property type="project" value="TreeGrafter"/>
</dbReference>
<reference evidence="10 11" key="1">
    <citation type="submission" date="2012-08" db="EMBL/GenBank/DDBJ databases">
        <title>Oryza genome evolution.</title>
        <authorList>
            <person name="Wing R.A."/>
        </authorList>
    </citation>
    <scope>NUCLEOTIDE SEQUENCE</scope>
</reference>
<keyword evidence="4" id="KW-0238">DNA-binding</keyword>
<name>A0A0D9W6I9_9ORYZ</name>
<dbReference type="InterPro" id="IPR011598">
    <property type="entry name" value="bHLH_dom"/>
</dbReference>
<evidence type="ECO:0000256" key="7">
    <source>
        <dbReference type="SAM" id="Coils"/>
    </source>
</evidence>
<dbReference type="CDD" id="cd11393">
    <property type="entry name" value="bHLH_AtbHLH_like"/>
    <property type="match status" value="1"/>
</dbReference>
<dbReference type="PROSITE" id="PS50888">
    <property type="entry name" value="BHLH"/>
    <property type="match status" value="1"/>
</dbReference>
<dbReference type="GO" id="GO:0005634">
    <property type="term" value="C:nucleus"/>
    <property type="evidence" value="ECO:0007669"/>
    <property type="project" value="UniProtKB-SubCell"/>
</dbReference>
<evidence type="ECO:0000313" key="10">
    <source>
        <dbReference type="EnsemblPlants" id="LPERR04G13560.4"/>
    </source>
</evidence>
<keyword evidence="7" id="KW-0175">Coiled coil</keyword>
<dbReference type="InterPro" id="IPR045239">
    <property type="entry name" value="bHLH95_bHLH"/>
</dbReference>
<evidence type="ECO:0000256" key="8">
    <source>
        <dbReference type="SAM" id="MobiDB-lite"/>
    </source>
</evidence>
<dbReference type="Gramene" id="LPERR04G13560.4">
    <property type="protein sequence ID" value="LPERR04G13560.4"/>
    <property type="gene ID" value="LPERR04G13560"/>
</dbReference>
<keyword evidence="11" id="KW-1185">Reference proteome</keyword>
<accession>A0A0D9W6I9</accession>
<dbReference type="AlphaFoldDB" id="A0A0D9W6I9"/>
<evidence type="ECO:0000256" key="4">
    <source>
        <dbReference type="ARBA" id="ARBA00023125"/>
    </source>
</evidence>
<protein>
    <recommendedName>
        <fullName evidence="9">BHLH domain-containing protein</fullName>
    </recommendedName>
</protein>
<evidence type="ECO:0000256" key="6">
    <source>
        <dbReference type="ARBA" id="ARBA00023242"/>
    </source>
</evidence>
<dbReference type="Proteomes" id="UP000032180">
    <property type="component" value="Chromosome 4"/>
</dbReference>